<comment type="caution">
    <text evidence="2">The sequence shown here is derived from an EMBL/GenBank/DDBJ whole genome shotgun (WGS) entry which is preliminary data.</text>
</comment>
<sequence length="72" mass="7817">MGSAKASRVLVNVLTALNVGFAVAVIIAGIVQLVQGNSIGWLLILFAPVVLLLGYVRVSQLRERQERRSRSE</sequence>
<organism evidence="2 3">
    <name type="scientific">Subtercola boreus</name>
    <dbReference type="NCBI Taxonomy" id="120213"/>
    <lineage>
        <taxon>Bacteria</taxon>
        <taxon>Bacillati</taxon>
        <taxon>Actinomycetota</taxon>
        <taxon>Actinomycetes</taxon>
        <taxon>Micrococcales</taxon>
        <taxon>Microbacteriaceae</taxon>
        <taxon>Subtercola</taxon>
    </lineage>
</organism>
<keyword evidence="1" id="KW-0812">Transmembrane</keyword>
<dbReference type="Proteomes" id="UP000256709">
    <property type="component" value="Unassembled WGS sequence"/>
</dbReference>
<feature type="transmembrane region" description="Helical" evidence="1">
    <location>
        <begin position="9"/>
        <end position="33"/>
    </location>
</feature>
<feature type="transmembrane region" description="Helical" evidence="1">
    <location>
        <begin position="39"/>
        <end position="58"/>
    </location>
</feature>
<evidence type="ECO:0000256" key="1">
    <source>
        <dbReference type="SAM" id="Phobius"/>
    </source>
</evidence>
<keyword evidence="1" id="KW-1133">Transmembrane helix</keyword>
<evidence type="ECO:0000313" key="3">
    <source>
        <dbReference type="Proteomes" id="UP000256709"/>
    </source>
</evidence>
<dbReference type="AlphaFoldDB" id="A0A3E0VBR7"/>
<reference evidence="2 3" key="1">
    <citation type="submission" date="2017-04" db="EMBL/GenBank/DDBJ databases">
        <title>Comparative genome analysis of Subtercola boreus.</title>
        <authorList>
            <person name="Cho Y.-J."/>
            <person name="Cho A."/>
            <person name="Kim O.-S."/>
            <person name="Lee J.-I."/>
        </authorList>
    </citation>
    <scope>NUCLEOTIDE SEQUENCE [LARGE SCALE GENOMIC DNA]</scope>
    <source>
        <strain evidence="2 3">P27444</strain>
    </source>
</reference>
<dbReference type="RefSeq" id="WP_116284588.1">
    <property type="nucleotide sequence ID" value="NZ_NBXA01000034.1"/>
</dbReference>
<keyword evidence="1" id="KW-0472">Membrane</keyword>
<protein>
    <submittedName>
        <fullName evidence="2">Uncharacterized protein</fullName>
    </submittedName>
</protein>
<dbReference type="EMBL" id="NBXA01000034">
    <property type="protein sequence ID" value="RFA06948.1"/>
    <property type="molecule type" value="Genomic_DNA"/>
</dbReference>
<evidence type="ECO:0000313" key="2">
    <source>
        <dbReference type="EMBL" id="RFA06948.1"/>
    </source>
</evidence>
<gene>
    <name evidence="2" type="ORF">B7R21_17700</name>
</gene>
<name>A0A3E0VBR7_9MICO</name>
<accession>A0A3E0VBR7</accession>
<proteinExistence type="predicted"/>